<evidence type="ECO:0000313" key="2">
    <source>
        <dbReference type="EMBL" id="KAF8719843.1"/>
    </source>
</evidence>
<name>A0A835CAU5_9POAL</name>
<accession>A0A835CAU5</accession>
<feature type="compositionally biased region" description="Polar residues" evidence="1">
    <location>
        <begin position="73"/>
        <end position="85"/>
    </location>
</feature>
<evidence type="ECO:0000256" key="1">
    <source>
        <dbReference type="SAM" id="MobiDB-lite"/>
    </source>
</evidence>
<comment type="caution">
    <text evidence="2">The sequence shown here is derived from an EMBL/GenBank/DDBJ whole genome shotgun (WGS) entry which is preliminary data.</text>
</comment>
<keyword evidence="3" id="KW-1185">Reference proteome</keyword>
<dbReference type="EMBL" id="JACEFO010001700">
    <property type="protein sequence ID" value="KAF8719843.1"/>
    <property type="molecule type" value="Genomic_DNA"/>
</dbReference>
<evidence type="ECO:0000313" key="3">
    <source>
        <dbReference type="Proteomes" id="UP000636709"/>
    </source>
</evidence>
<feature type="region of interest" description="Disordered" evidence="1">
    <location>
        <begin position="60"/>
        <end position="85"/>
    </location>
</feature>
<proteinExistence type="predicted"/>
<dbReference type="Proteomes" id="UP000636709">
    <property type="component" value="Unassembled WGS sequence"/>
</dbReference>
<dbReference type="AlphaFoldDB" id="A0A835CAU5"/>
<protein>
    <submittedName>
        <fullName evidence="2">Uncharacterized protein</fullName>
    </submittedName>
</protein>
<organism evidence="2 3">
    <name type="scientific">Digitaria exilis</name>
    <dbReference type="NCBI Taxonomy" id="1010633"/>
    <lineage>
        <taxon>Eukaryota</taxon>
        <taxon>Viridiplantae</taxon>
        <taxon>Streptophyta</taxon>
        <taxon>Embryophyta</taxon>
        <taxon>Tracheophyta</taxon>
        <taxon>Spermatophyta</taxon>
        <taxon>Magnoliopsida</taxon>
        <taxon>Liliopsida</taxon>
        <taxon>Poales</taxon>
        <taxon>Poaceae</taxon>
        <taxon>PACMAD clade</taxon>
        <taxon>Panicoideae</taxon>
        <taxon>Panicodae</taxon>
        <taxon>Paniceae</taxon>
        <taxon>Anthephorinae</taxon>
        <taxon>Digitaria</taxon>
    </lineage>
</organism>
<reference evidence="2" key="1">
    <citation type="submission" date="2020-07" db="EMBL/GenBank/DDBJ databases">
        <title>Genome sequence and genetic diversity analysis of an under-domesticated orphan crop, white fonio (Digitaria exilis).</title>
        <authorList>
            <person name="Bennetzen J.L."/>
            <person name="Chen S."/>
            <person name="Ma X."/>
            <person name="Wang X."/>
            <person name="Yssel A.E.J."/>
            <person name="Chaluvadi S.R."/>
            <person name="Johnson M."/>
            <person name="Gangashetty P."/>
            <person name="Hamidou F."/>
            <person name="Sanogo M.D."/>
            <person name="Zwaenepoel A."/>
            <person name="Wallace J."/>
            <person name="Van De Peer Y."/>
            <person name="Van Deynze A."/>
        </authorList>
    </citation>
    <scope>NUCLEOTIDE SEQUENCE</scope>
    <source>
        <tissue evidence="2">Leaves</tissue>
    </source>
</reference>
<sequence>MEPDPVAVEASSLPPVASPTQQLQPRDDDDHGALECADPQLDERIPSAPDLQIAAMEPDPVAVEESSVPPAASPTQQLQPRGTIS</sequence>
<gene>
    <name evidence="2" type="ORF">HU200_024601</name>
</gene>
<feature type="region of interest" description="Disordered" evidence="1">
    <location>
        <begin position="1"/>
        <end position="35"/>
    </location>
</feature>